<sequence length="403" mass="44542">MQNPLFSQLLTLYMRRIRASAAGVATEIGLSREAVNNWRNGLSLPNPKFRDRLLACARYLRLTEAETNRLFEAAGFELEFPLQQEAAGGGPFAGFIEVLFERLGRLAPFPILMLLSQAHWGQPPFRQALLARARALYGEAAVLHVQPPFSTSTASADYFAAIGRQCGFADVGSDYEFEAALERRLLDGERLFCLVSRFEQGTETQRETLAGILRSLSEMHGGQLHLLLCGGEALADLKYRSGDLSLLNIAQVVHWPELGHGDLDALARQRWPGRAFDPAALGVLLQVTGGHPALVEEGLQALVDQALEPSPESLHRQLLGSERLWQAFVPLVEDAVARARVQERLQADDLGRAHPYLADAELRRLFWSNLITARETEAGARLCWRSSVIREAGLKVIDACSGR</sequence>
<name>A0A679GCJ9_9GAMM</name>
<gene>
    <name evidence="1" type="ORF">PtoMrB4_19120</name>
</gene>
<dbReference type="GeneID" id="57397126"/>
<dbReference type="RefSeq" id="WP_172433102.1">
    <property type="nucleotide sequence ID" value="NZ_AP022642.1"/>
</dbReference>
<accession>A0A679GCJ9</accession>
<organism evidence="1 2">
    <name type="scientific">Metapseudomonas otitidis</name>
    <dbReference type="NCBI Taxonomy" id="319939"/>
    <lineage>
        <taxon>Bacteria</taxon>
        <taxon>Pseudomonadati</taxon>
        <taxon>Pseudomonadota</taxon>
        <taxon>Gammaproteobacteria</taxon>
        <taxon>Pseudomonadales</taxon>
        <taxon>Pseudomonadaceae</taxon>
        <taxon>Metapseudomonas</taxon>
    </lineage>
</organism>
<dbReference type="KEGG" id="poj:PtoMrB4_19120"/>
<evidence type="ECO:0008006" key="3">
    <source>
        <dbReference type="Google" id="ProtNLM"/>
    </source>
</evidence>
<reference evidence="1 2" key="1">
    <citation type="journal article" date="2020" name="Microbiol. Resour. Announc.">
        <title>Complete genome sequence of Pseudomonas otitidis strain MrB4, isolated from Lake Biwa in Japan.</title>
        <authorList>
            <person name="Miyazaki K."/>
            <person name="Hase E."/>
            <person name="Maruya T."/>
        </authorList>
    </citation>
    <scope>NUCLEOTIDE SEQUENCE [LARGE SCALE GENOMIC DNA]</scope>
    <source>
        <strain evidence="1 2">MrB4</strain>
    </source>
</reference>
<protein>
    <recommendedName>
        <fullName evidence="3">HTH cro/C1-type domain-containing protein</fullName>
    </recommendedName>
</protein>
<proteinExistence type="predicted"/>
<evidence type="ECO:0000313" key="1">
    <source>
        <dbReference type="EMBL" id="BCA27935.1"/>
    </source>
</evidence>
<dbReference type="AlphaFoldDB" id="A0A679GCJ9"/>
<dbReference type="Proteomes" id="UP000501237">
    <property type="component" value="Chromosome"/>
</dbReference>
<evidence type="ECO:0000313" key="2">
    <source>
        <dbReference type="Proteomes" id="UP000501237"/>
    </source>
</evidence>
<dbReference type="EMBL" id="AP022642">
    <property type="protein sequence ID" value="BCA27935.1"/>
    <property type="molecule type" value="Genomic_DNA"/>
</dbReference>